<keyword evidence="2" id="KW-0808">Transferase</keyword>
<keyword evidence="4" id="KW-0418">Kinase</keyword>
<dbReference type="Gene3D" id="3.40.980.20">
    <property type="entry name" value="Four-carbon acid sugar kinase, nucleotide binding domain"/>
    <property type="match status" value="1"/>
</dbReference>
<dbReference type="InterPro" id="IPR042213">
    <property type="entry name" value="NBD_C_sf"/>
</dbReference>
<dbReference type="InterPro" id="IPR031475">
    <property type="entry name" value="NBD_C"/>
</dbReference>
<dbReference type="AlphaFoldDB" id="A0A163F5F4"/>
<protein>
    <submittedName>
        <fullName evidence="9">Hrp-dependent type III effector protein</fullName>
    </submittedName>
</protein>
<keyword evidence="3" id="KW-0547">Nucleotide-binding</keyword>
<reference evidence="9" key="1">
    <citation type="journal article" date="2016" name="Genome Announc.">
        <title>Draft genomes of two strains of Paenibacillus glucanolyticus with capability to degrade lignocellulose.</title>
        <authorList>
            <person name="Mathews S.L."/>
            <person name="Pawlak J."/>
            <person name="Grunden A.M."/>
        </authorList>
    </citation>
    <scope>NUCLEOTIDE SEQUENCE [LARGE SCALE GENOMIC DNA]</scope>
    <source>
        <strain evidence="9">SLM1</strain>
    </source>
</reference>
<accession>A0A163F5F4</accession>
<dbReference type="EMBL" id="LWMH01000002">
    <property type="protein sequence ID" value="KZS44171.1"/>
    <property type="molecule type" value="Genomic_DNA"/>
</dbReference>
<evidence type="ECO:0000256" key="3">
    <source>
        <dbReference type="ARBA" id="ARBA00022741"/>
    </source>
</evidence>
<keyword evidence="5" id="KW-0067">ATP-binding</keyword>
<dbReference type="Proteomes" id="UP000076796">
    <property type="component" value="Unassembled WGS sequence"/>
</dbReference>
<evidence type="ECO:0000256" key="2">
    <source>
        <dbReference type="ARBA" id="ARBA00022679"/>
    </source>
</evidence>
<evidence type="ECO:0000256" key="5">
    <source>
        <dbReference type="ARBA" id="ARBA00022840"/>
    </source>
</evidence>
<keyword evidence="6" id="KW-0119">Carbohydrate metabolism</keyword>
<dbReference type="GeneID" id="97554249"/>
<evidence type="ECO:0000256" key="1">
    <source>
        <dbReference type="ARBA" id="ARBA00005715"/>
    </source>
</evidence>
<dbReference type="Gene3D" id="3.40.50.10840">
    <property type="entry name" value="Putative sugar-binding, N-terminal domain"/>
    <property type="match status" value="1"/>
</dbReference>
<comment type="similarity">
    <text evidence="1">Belongs to the four-carbon acid sugar kinase family.</text>
</comment>
<feature type="domain" description="Four-carbon acid sugar kinase N-terminal" evidence="7">
    <location>
        <begin position="8"/>
        <end position="248"/>
    </location>
</feature>
<organism evidence="9 10">
    <name type="scientific">Paenibacillus glucanolyticus</name>
    <dbReference type="NCBI Taxonomy" id="59843"/>
    <lineage>
        <taxon>Bacteria</taxon>
        <taxon>Bacillati</taxon>
        <taxon>Bacillota</taxon>
        <taxon>Bacilli</taxon>
        <taxon>Bacillales</taxon>
        <taxon>Paenibacillaceae</taxon>
        <taxon>Paenibacillus</taxon>
    </lineage>
</organism>
<evidence type="ECO:0000256" key="4">
    <source>
        <dbReference type="ARBA" id="ARBA00022777"/>
    </source>
</evidence>
<dbReference type="RefSeq" id="WP_063480264.1">
    <property type="nucleotide sequence ID" value="NZ_CP147845.1"/>
</dbReference>
<gene>
    <name evidence="9" type="ORF">AWU65_29315</name>
</gene>
<dbReference type="InterPro" id="IPR010737">
    <property type="entry name" value="4-carb_acid_sugar_kinase_N"/>
</dbReference>
<evidence type="ECO:0000313" key="10">
    <source>
        <dbReference type="Proteomes" id="UP000076796"/>
    </source>
</evidence>
<feature type="domain" description="Four-carbon acid sugar kinase nucleotide binding" evidence="8">
    <location>
        <begin position="278"/>
        <end position="450"/>
    </location>
</feature>
<evidence type="ECO:0000259" key="8">
    <source>
        <dbReference type="Pfam" id="PF17042"/>
    </source>
</evidence>
<evidence type="ECO:0000259" key="7">
    <source>
        <dbReference type="Pfam" id="PF07005"/>
    </source>
</evidence>
<comment type="caution">
    <text evidence="9">The sequence shown here is derived from an EMBL/GenBank/DDBJ whole genome shotgun (WGS) entry which is preliminary data.</text>
</comment>
<sequence>MNNNELLLAFYGDDFTGSTDAMEALARSGFRTVLFLEAPSLERLRKFEGIRCVGVAGTSRAKSPEDMEAELRPVFEKLSMSGAPLVHYKTCSTFDSSPEVGSIGHAIRVARDYFPDQVTVPLLVGAPRLGRYTLFGQHFAKMHDTVYRLDRHPVMSQHPSTPMHEADLRFHLAEQTSEVIALMDIVELDGDQDTVHHRYHDKLVEKPGILLFDALDEDRLKRCGELIQDKPEGAGTFVVGSSGVEYALAAHWDELGLSSHSSENNGPDARIQPTDTILVMSGSASPVTQLQIERAIAKGFHGIRITPDMMQNTDETTLSEWIHQAADKLAEGQSVVLYTALGPEDEAIGETRSRLNSLGLSGAETGEFIGRRLGKLTKRIMDQNPGLRRVVIAGGDTSGFVTSEMGVYGLEMIWDVSPGAPLCRVYSDDARLAGLELALKGGQLGSPDYFINVRDAGSLEPDE</sequence>
<proteinExistence type="inferred from homology"/>
<dbReference type="GO" id="GO:0016301">
    <property type="term" value="F:kinase activity"/>
    <property type="evidence" value="ECO:0007669"/>
    <property type="project" value="UniProtKB-KW"/>
</dbReference>
<dbReference type="SUPFAM" id="SSF142764">
    <property type="entry name" value="YgbK-like"/>
    <property type="match status" value="1"/>
</dbReference>
<dbReference type="STRING" id="59843.A3958_01575"/>
<dbReference type="Pfam" id="PF17042">
    <property type="entry name" value="NBD_C"/>
    <property type="match status" value="1"/>
</dbReference>
<dbReference type="InterPro" id="IPR037051">
    <property type="entry name" value="4-carb_acid_sugar_kinase_N_sf"/>
</dbReference>
<keyword evidence="10" id="KW-1185">Reference proteome</keyword>
<dbReference type="GO" id="GO:0005524">
    <property type="term" value="F:ATP binding"/>
    <property type="evidence" value="ECO:0007669"/>
    <property type="project" value="UniProtKB-KW"/>
</dbReference>
<name>A0A163F5F4_9BACL</name>
<dbReference type="Pfam" id="PF07005">
    <property type="entry name" value="SBD_N"/>
    <property type="match status" value="1"/>
</dbReference>
<dbReference type="OrthoDB" id="9778478at2"/>
<evidence type="ECO:0000313" key="9">
    <source>
        <dbReference type="EMBL" id="KZS44171.1"/>
    </source>
</evidence>
<evidence type="ECO:0000256" key="6">
    <source>
        <dbReference type="ARBA" id="ARBA00023277"/>
    </source>
</evidence>